<evidence type="ECO:0000313" key="5">
    <source>
        <dbReference type="Proteomes" id="UP000015001"/>
    </source>
</evidence>
<feature type="compositionally biased region" description="Basic and acidic residues" evidence="2">
    <location>
        <begin position="102"/>
        <end position="111"/>
    </location>
</feature>
<evidence type="ECO:0000256" key="2">
    <source>
        <dbReference type="SAM" id="MobiDB-lite"/>
    </source>
</evidence>
<proteinExistence type="inferred from homology"/>
<dbReference type="AlphaFoldDB" id="S4MHV9"/>
<dbReference type="InterPro" id="IPR051324">
    <property type="entry name" value="Stress/Tellurium_Resist"/>
</dbReference>
<evidence type="ECO:0000259" key="3">
    <source>
        <dbReference type="Pfam" id="PF02342"/>
    </source>
</evidence>
<dbReference type="HOGENOM" id="CLU_936616_0_0_11"/>
<comment type="similarity">
    <text evidence="1">Belongs to the CAPAB/TerDEXZ family.</text>
</comment>
<dbReference type="Proteomes" id="UP000015001">
    <property type="component" value="Unassembled WGS sequence"/>
</dbReference>
<name>S4MHV9_9ACTN</name>
<dbReference type="PATRIC" id="fig|1283301.3.peg.6764"/>
<dbReference type="Pfam" id="PF02342">
    <property type="entry name" value="TerD"/>
    <property type="match status" value="1"/>
</dbReference>
<gene>
    <name evidence="4" type="ORF">STAFG_6811</name>
</gene>
<feature type="region of interest" description="Disordered" evidence="2">
    <location>
        <begin position="67"/>
        <end position="119"/>
    </location>
</feature>
<reference evidence="4 5" key="1">
    <citation type="submission" date="2013-02" db="EMBL/GenBank/DDBJ databases">
        <title>Draft Genome Sequence of Streptomyces afghaniensis, Which Produces Compounds of the Julimycin B-Complex.</title>
        <authorList>
            <person name="Gruening B.A."/>
            <person name="Praeg A."/>
            <person name="Erxleben A."/>
            <person name="Guenther S."/>
            <person name="Fiedler H.-P."/>
            <person name="Goodfellow M."/>
            <person name="Mueller M."/>
        </authorList>
    </citation>
    <scope>NUCLEOTIDE SEQUENCE [LARGE SCALE GENOMIC DNA]</scope>
    <source>
        <strain evidence="4 5">772</strain>
    </source>
</reference>
<organism evidence="4 5">
    <name type="scientific">Streptomyces afghaniensis 772</name>
    <dbReference type="NCBI Taxonomy" id="1283301"/>
    <lineage>
        <taxon>Bacteria</taxon>
        <taxon>Bacillati</taxon>
        <taxon>Actinomycetota</taxon>
        <taxon>Actinomycetes</taxon>
        <taxon>Kitasatosporales</taxon>
        <taxon>Streptomycetaceae</taxon>
        <taxon>Streptomyces</taxon>
    </lineage>
</organism>
<feature type="domain" description="TerD" evidence="3">
    <location>
        <begin position="125"/>
        <end position="286"/>
    </location>
</feature>
<comment type="caution">
    <text evidence="4">The sequence shown here is derived from an EMBL/GenBank/DDBJ whole genome shotgun (WGS) entry which is preliminary data.</text>
</comment>
<evidence type="ECO:0000256" key="1">
    <source>
        <dbReference type="ARBA" id="ARBA00008775"/>
    </source>
</evidence>
<feature type="compositionally biased region" description="Low complexity" evidence="2">
    <location>
        <begin position="68"/>
        <end position="80"/>
    </location>
</feature>
<dbReference type="PANTHER" id="PTHR32097:SF4">
    <property type="entry name" value="GENERAL STRESS PROTEIN 16U"/>
    <property type="match status" value="1"/>
</dbReference>
<dbReference type="PANTHER" id="PTHR32097">
    <property type="entry name" value="CAMP-BINDING PROTEIN 1-RELATED"/>
    <property type="match status" value="1"/>
</dbReference>
<dbReference type="CDD" id="cd06974">
    <property type="entry name" value="TerD_like"/>
    <property type="match status" value="1"/>
</dbReference>
<dbReference type="EMBL" id="AOPY01001581">
    <property type="protein sequence ID" value="EPJ36131.1"/>
    <property type="molecule type" value="Genomic_DNA"/>
</dbReference>
<dbReference type="Gene3D" id="2.60.60.30">
    <property type="entry name" value="sav2460 like domains"/>
    <property type="match status" value="1"/>
</dbReference>
<protein>
    <recommendedName>
        <fullName evidence="3">TerD domain-containing protein</fullName>
    </recommendedName>
</protein>
<accession>S4MHV9</accession>
<sequence>MTQHPEPHDEAVNRLFDEHQRALTDGLDRVLDVEAGLREVLLQSHHDTAVDALGNVLDVEAGLAAILPTTSPPSSTGQPDSTEEPESDRAARELPQTFGSDRSGEAADRHGSQAYGFSETGKGLNKGIRKVEVALKWDPSRTGQPHADVNLVAAAYSTSDPYGDPAYLVRLDSRSPDGTIVLYRNSELGMGFGWDEVMTLELDRIDGRYARVVVGVVIQQRSTRQTFAGVLNPALRIREGYTILAEDDFGDVLGATAATVAEFSRDEYGQWDFRPGMHGFNGDTATFTETMGRTHER</sequence>
<dbReference type="InterPro" id="IPR003325">
    <property type="entry name" value="TerD"/>
</dbReference>
<keyword evidence="5" id="KW-1185">Reference proteome</keyword>
<evidence type="ECO:0000313" key="4">
    <source>
        <dbReference type="EMBL" id="EPJ36131.1"/>
    </source>
</evidence>